<evidence type="ECO:0000256" key="1">
    <source>
        <dbReference type="ARBA" id="ARBA00023015"/>
    </source>
</evidence>
<dbReference type="InterPro" id="IPR036388">
    <property type="entry name" value="WH-like_DNA-bd_sf"/>
</dbReference>
<proteinExistence type="predicted"/>
<comment type="caution">
    <text evidence="5">The sequence shown here is derived from an EMBL/GenBank/DDBJ whole genome shotgun (WGS) entry which is preliminary data.</text>
</comment>
<organism evidence="5 6">
    <name type="scientific">Falsiroseomonas frigidaquae</name>
    <dbReference type="NCBI Taxonomy" id="487318"/>
    <lineage>
        <taxon>Bacteria</taxon>
        <taxon>Pseudomonadati</taxon>
        <taxon>Pseudomonadota</taxon>
        <taxon>Alphaproteobacteria</taxon>
        <taxon>Acetobacterales</taxon>
        <taxon>Roseomonadaceae</taxon>
        <taxon>Falsiroseomonas</taxon>
    </lineage>
</organism>
<dbReference type="InterPro" id="IPR036390">
    <property type="entry name" value="WH_DNA-bd_sf"/>
</dbReference>
<protein>
    <submittedName>
        <fullName evidence="5">Helix-turn-helix transcriptional regulator</fullName>
    </submittedName>
</protein>
<dbReference type="EMBL" id="JAAVTX010000002">
    <property type="protein sequence ID" value="NKE44408.1"/>
    <property type="molecule type" value="Genomic_DNA"/>
</dbReference>
<feature type="domain" description="HTH hxlR-type" evidence="4">
    <location>
        <begin position="20"/>
        <end position="125"/>
    </location>
</feature>
<dbReference type="SUPFAM" id="SSF46785">
    <property type="entry name" value="Winged helix' DNA-binding domain"/>
    <property type="match status" value="1"/>
</dbReference>
<evidence type="ECO:0000259" key="4">
    <source>
        <dbReference type="PROSITE" id="PS51118"/>
    </source>
</evidence>
<dbReference type="Proteomes" id="UP000765160">
    <property type="component" value="Unassembled WGS sequence"/>
</dbReference>
<evidence type="ECO:0000256" key="3">
    <source>
        <dbReference type="ARBA" id="ARBA00023163"/>
    </source>
</evidence>
<sequence>MARTDRKVSYSPTGKLADVTPGMAAAGVQDALRLLDGRWKMEILFQLFGGGVLRFSELERAIPAVSQKMLAQHLRELERDGIVTRTLHPQVPPRVEYGLTPWGEALCPVLDALLDWAARRPAQPALEEASPSTASTP</sequence>
<accession>A0ABX1EVF0</accession>
<dbReference type="InterPro" id="IPR011991">
    <property type="entry name" value="ArsR-like_HTH"/>
</dbReference>
<dbReference type="PROSITE" id="PS51118">
    <property type="entry name" value="HTH_HXLR"/>
    <property type="match status" value="1"/>
</dbReference>
<dbReference type="Pfam" id="PF01638">
    <property type="entry name" value="HxlR"/>
    <property type="match status" value="1"/>
</dbReference>
<keyword evidence="6" id="KW-1185">Reference proteome</keyword>
<dbReference type="InterPro" id="IPR002577">
    <property type="entry name" value="HTH_HxlR"/>
</dbReference>
<evidence type="ECO:0000313" key="6">
    <source>
        <dbReference type="Proteomes" id="UP000765160"/>
    </source>
</evidence>
<reference evidence="5 6" key="1">
    <citation type="submission" date="2020-03" db="EMBL/GenBank/DDBJ databases">
        <title>Roseomonas selenitidurans sp. nov. isolated from soil.</title>
        <authorList>
            <person name="Liu H."/>
        </authorList>
    </citation>
    <scope>NUCLEOTIDE SEQUENCE [LARGE SCALE GENOMIC DNA]</scope>
    <source>
        <strain evidence="5 6">JCM 15073</strain>
    </source>
</reference>
<evidence type="ECO:0000256" key="2">
    <source>
        <dbReference type="ARBA" id="ARBA00023125"/>
    </source>
</evidence>
<keyword evidence="1" id="KW-0805">Transcription regulation</keyword>
<dbReference type="PANTHER" id="PTHR33204">
    <property type="entry name" value="TRANSCRIPTIONAL REGULATOR, MARR FAMILY"/>
    <property type="match status" value="1"/>
</dbReference>
<dbReference type="CDD" id="cd00090">
    <property type="entry name" value="HTH_ARSR"/>
    <property type="match status" value="1"/>
</dbReference>
<dbReference type="Gene3D" id="1.10.10.10">
    <property type="entry name" value="Winged helix-like DNA-binding domain superfamily/Winged helix DNA-binding domain"/>
    <property type="match status" value="1"/>
</dbReference>
<dbReference type="PANTHER" id="PTHR33204:SF29">
    <property type="entry name" value="TRANSCRIPTIONAL REGULATOR"/>
    <property type="match status" value="1"/>
</dbReference>
<gene>
    <name evidence="5" type="ORF">HB662_06435</name>
</gene>
<evidence type="ECO:0000313" key="5">
    <source>
        <dbReference type="EMBL" id="NKE44408.1"/>
    </source>
</evidence>
<keyword evidence="3" id="KW-0804">Transcription</keyword>
<name>A0ABX1EVF0_9PROT</name>
<keyword evidence="2" id="KW-0238">DNA-binding</keyword>